<evidence type="ECO:0000313" key="3">
    <source>
        <dbReference type="EMBL" id="MBA4861011.1"/>
    </source>
</evidence>
<proteinExistence type="predicted"/>
<feature type="region of interest" description="Disordered" evidence="1">
    <location>
        <begin position="60"/>
        <end position="97"/>
    </location>
</feature>
<evidence type="ECO:0000313" key="4">
    <source>
        <dbReference type="Proteomes" id="UP000586976"/>
    </source>
</evidence>
<dbReference type="EMBL" id="JACEQY010000004">
    <property type="protein sequence ID" value="MBA4861011.1"/>
    <property type="molecule type" value="Genomic_DNA"/>
</dbReference>
<keyword evidence="2" id="KW-0812">Transmembrane</keyword>
<keyword evidence="2" id="KW-1133">Transmembrane helix</keyword>
<dbReference type="RefSeq" id="WP_181863070.1">
    <property type="nucleotide sequence ID" value="NZ_JACEQY010000004.1"/>
</dbReference>
<organism evidence="3 4">
    <name type="scientific">Streptomyces himalayensis subsp. aureolus</name>
    <dbReference type="NCBI Taxonomy" id="2758039"/>
    <lineage>
        <taxon>Bacteria</taxon>
        <taxon>Bacillati</taxon>
        <taxon>Actinomycetota</taxon>
        <taxon>Actinomycetes</taxon>
        <taxon>Kitasatosporales</taxon>
        <taxon>Streptomycetaceae</taxon>
        <taxon>Streptomyces</taxon>
        <taxon>Streptomyces himalayensis</taxon>
    </lineage>
</organism>
<keyword evidence="4" id="KW-1185">Reference proteome</keyword>
<comment type="caution">
    <text evidence="3">The sequence shown here is derived from an EMBL/GenBank/DDBJ whole genome shotgun (WGS) entry which is preliminary data.</text>
</comment>
<keyword evidence="2" id="KW-0472">Membrane</keyword>
<protein>
    <submittedName>
        <fullName evidence="3">Uncharacterized protein</fullName>
    </submittedName>
</protein>
<name>A0A7W2CXZ2_9ACTN</name>
<evidence type="ECO:0000256" key="2">
    <source>
        <dbReference type="SAM" id="Phobius"/>
    </source>
</evidence>
<evidence type="ECO:0000256" key="1">
    <source>
        <dbReference type="SAM" id="MobiDB-lite"/>
    </source>
</evidence>
<accession>A0A7W2CXZ2</accession>
<feature type="transmembrane region" description="Helical" evidence="2">
    <location>
        <begin position="35"/>
        <end position="54"/>
    </location>
</feature>
<sequence>MITAHNNKAQVSDLGGSWTAGIALASTLRQAGPPLIGTVAVALIFVPLTALTLLRATRSEAPAPKPAPAAGQAVDSSTQGTTNKPQANDLGFQSWSG</sequence>
<feature type="compositionally biased region" description="Polar residues" evidence="1">
    <location>
        <begin position="74"/>
        <end position="97"/>
    </location>
</feature>
<gene>
    <name evidence="3" type="ORF">H1V43_06375</name>
</gene>
<reference evidence="3 4" key="1">
    <citation type="submission" date="2020-07" db="EMBL/GenBank/DDBJ databases">
        <title>Streptomyces isolated from Indian soil.</title>
        <authorList>
            <person name="Mandal S."/>
            <person name="Maiti P.K."/>
        </authorList>
    </citation>
    <scope>NUCLEOTIDE SEQUENCE [LARGE SCALE GENOMIC DNA]</scope>
    <source>
        <strain evidence="3 4">PSKA54</strain>
    </source>
</reference>
<dbReference type="Proteomes" id="UP000586976">
    <property type="component" value="Unassembled WGS sequence"/>
</dbReference>
<dbReference type="AlphaFoldDB" id="A0A7W2CXZ2"/>